<sequence>MEYFIGAIGTEYATCGTVTGKVDKSRTIQHYDSRRELVAVDGTLSRFRAAGRARR</sequence>
<name>A0ABM9I3I5_9GAMM</name>
<evidence type="ECO:0000313" key="1">
    <source>
        <dbReference type="EMBL" id="CAI8869086.1"/>
    </source>
</evidence>
<protein>
    <submittedName>
        <fullName evidence="1">Uncharacterized protein</fullName>
    </submittedName>
</protein>
<gene>
    <name evidence="1" type="ORF">MSZNOR_2845</name>
</gene>
<dbReference type="EMBL" id="OX458333">
    <property type="protein sequence ID" value="CAI8869086.1"/>
    <property type="molecule type" value="Genomic_DNA"/>
</dbReference>
<reference evidence="1 2" key="1">
    <citation type="submission" date="2023-03" db="EMBL/GenBank/DDBJ databases">
        <authorList>
            <person name="Pearce D."/>
        </authorList>
    </citation>
    <scope>NUCLEOTIDE SEQUENCE [LARGE SCALE GENOMIC DNA]</scope>
    <source>
        <strain evidence="1">Msz</strain>
    </source>
</reference>
<accession>A0ABM9I3I5</accession>
<organism evidence="1 2">
    <name type="scientific">Methylocaldum szegediense</name>
    <dbReference type="NCBI Taxonomy" id="73780"/>
    <lineage>
        <taxon>Bacteria</taxon>
        <taxon>Pseudomonadati</taxon>
        <taxon>Pseudomonadota</taxon>
        <taxon>Gammaproteobacteria</taxon>
        <taxon>Methylococcales</taxon>
        <taxon>Methylococcaceae</taxon>
        <taxon>Methylocaldum</taxon>
    </lineage>
</organism>
<proteinExistence type="predicted"/>
<dbReference type="Proteomes" id="UP001162030">
    <property type="component" value="Chromosome"/>
</dbReference>
<keyword evidence="2" id="KW-1185">Reference proteome</keyword>
<evidence type="ECO:0000313" key="2">
    <source>
        <dbReference type="Proteomes" id="UP001162030"/>
    </source>
</evidence>